<feature type="region of interest" description="Disordered" evidence="1">
    <location>
        <begin position="28"/>
        <end position="52"/>
    </location>
</feature>
<evidence type="ECO:0000256" key="1">
    <source>
        <dbReference type="SAM" id="MobiDB-lite"/>
    </source>
</evidence>
<dbReference type="Proteomes" id="UP000265520">
    <property type="component" value="Unassembled WGS sequence"/>
</dbReference>
<dbReference type="EMBL" id="LXQA010224629">
    <property type="protein sequence ID" value="MCI35558.1"/>
    <property type="molecule type" value="Genomic_DNA"/>
</dbReference>
<dbReference type="AlphaFoldDB" id="A0A392RG18"/>
<protein>
    <submittedName>
        <fullName evidence="2">Uncharacterized protein</fullName>
    </submittedName>
</protein>
<evidence type="ECO:0000313" key="3">
    <source>
        <dbReference type="Proteomes" id="UP000265520"/>
    </source>
</evidence>
<organism evidence="2 3">
    <name type="scientific">Trifolium medium</name>
    <dbReference type="NCBI Taxonomy" id="97028"/>
    <lineage>
        <taxon>Eukaryota</taxon>
        <taxon>Viridiplantae</taxon>
        <taxon>Streptophyta</taxon>
        <taxon>Embryophyta</taxon>
        <taxon>Tracheophyta</taxon>
        <taxon>Spermatophyta</taxon>
        <taxon>Magnoliopsida</taxon>
        <taxon>eudicotyledons</taxon>
        <taxon>Gunneridae</taxon>
        <taxon>Pentapetalae</taxon>
        <taxon>rosids</taxon>
        <taxon>fabids</taxon>
        <taxon>Fabales</taxon>
        <taxon>Fabaceae</taxon>
        <taxon>Papilionoideae</taxon>
        <taxon>50 kb inversion clade</taxon>
        <taxon>NPAAA clade</taxon>
        <taxon>Hologalegina</taxon>
        <taxon>IRL clade</taxon>
        <taxon>Trifolieae</taxon>
        <taxon>Trifolium</taxon>
    </lineage>
</organism>
<reference evidence="2 3" key="1">
    <citation type="journal article" date="2018" name="Front. Plant Sci.">
        <title>Red Clover (Trifolium pratense) and Zigzag Clover (T. medium) - A Picture of Genomic Similarities and Differences.</title>
        <authorList>
            <person name="Dluhosova J."/>
            <person name="Istvanek J."/>
            <person name="Nedelnik J."/>
            <person name="Repkova J."/>
        </authorList>
    </citation>
    <scope>NUCLEOTIDE SEQUENCE [LARGE SCALE GENOMIC DNA]</scope>
    <source>
        <strain evidence="3">cv. 10/8</strain>
        <tissue evidence="2">Leaf</tissue>
    </source>
</reference>
<evidence type="ECO:0000313" key="2">
    <source>
        <dbReference type="EMBL" id="MCI35558.1"/>
    </source>
</evidence>
<proteinExistence type="predicted"/>
<keyword evidence="3" id="KW-1185">Reference proteome</keyword>
<comment type="caution">
    <text evidence="2">The sequence shown here is derived from an EMBL/GenBank/DDBJ whole genome shotgun (WGS) entry which is preliminary data.</text>
</comment>
<name>A0A392RG18_9FABA</name>
<sequence>MCEMMNQPRGIVHADLVTTGFRIRKALTGRQAGRQERKQSAAPSQPASQPAE</sequence>
<feature type="compositionally biased region" description="Low complexity" evidence="1">
    <location>
        <begin position="40"/>
        <end position="52"/>
    </location>
</feature>
<accession>A0A392RG18</accession>